<evidence type="ECO:0000313" key="9">
    <source>
        <dbReference type="Proteomes" id="UP000626109"/>
    </source>
</evidence>
<evidence type="ECO:0000256" key="3">
    <source>
        <dbReference type="ARBA" id="ARBA00022989"/>
    </source>
</evidence>
<dbReference type="GO" id="GO:0098855">
    <property type="term" value="C:HCN channel complex"/>
    <property type="evidence" value="ECO:0007669"/>
    <property type="project" value="TreeGrafter"/>
</dbReference>
<comment type="subcellular location">
    <subcellularLocation>
        <location evidence="1">Membrane</location>
        <topology evidence="1">Multi-pass membrane protein</topology>
    </subcellularLocation>
</comment>
<dbReference type="EMBL" id="CAJNNW010010746">
    <property type="protein sequence ID" value="CAE8652401.1"/>
    <property type="molecule type" value="Genomic_DNA"/>
</dbReference>
<dbReference type="InterPro" id="IPR014710">
    <property type="entry name" value="RmlC-like_jellyroll"/>
</dbReference>
<dbReference type="SUPFAM" id="SSF81324">
    <property type="entry name" value="Voltage-gated potassium channels"/>
    <property type="match status" value="1"/>
</dbReference>
<comment type="caution">
    <text evidence="8">The sequence shown here is derived from an EMBL/GenBank/DDBJ whole genome shotgun (WGS) entry which is preliminary data.</text>
</comment>
<reference evidence="8" key="1">
    <citation type="submission" date="2021-02" db="EMBL/GenBank/DDBJ databases">
        <authorList>
            <person name="Dougan E. K."/>
            <person name="Rhodes N."/>
            <person name="Thang M."/>
            <person name="Chan C."/>
        </authorList>
    </citation>
    <scope>NUCLEOTIDE SEQUENCE</scope>
</reference>
<dbReference type="InterPro" id="IPR005821">
    <property type="entry name" value="Ion_trans_dom"/>
</dbReference>
<dbReference type="AlphaFoldDB" id="A0A813LYF7"/>
<dbReference type="PANTHER" id="PTHR45689:SF5">
    <property type="entry name" value="I[[H]] CHANNEL, ISOFORM E"/>
    <property type="match status" value="1"/>
</dbReference>
<sequence>MPPPLASQAADGPQFNNYVSHAFNGLRADLASIHAACAAVQEKLAMVENTLISEERAGERNQAPLVPDSIAIKIGFILEAEPVIPQSLIGRWPISEVTEQSFTDLISEPNSLVKKKQQLKLLGLWEEANALASESPVVDPAILNLKKEHSNQCLRTGSSFLVRMQTIQLNTEGLKGELQSRVCAQWDSFAHPHSNARIFWNVAGAMLVFYDALTIPVIVGWEMSLDNGPLYAMFLFALTFWILDLLLTFHTGYYERGILQMSPRAIARNYMRTWLVLDLSILMLDFMTLLVPQGSDGLEGGRLARTVRVIRVLRLLRVLKLDLLLQPLEEILGFAHKQWVNLIVAIVKIFMAIIMICHVLACLWYFIGKRCWEVGMPSWLYANRFDSTTQGEQYLVSLHWVLGQFTPASQSIQPENYIERLFNIFVIFFSLFVMGSCISKMSASIQEILRVNSEKEKRKRSVNLYLGTNKVNVELSMRILRFVDYALKKQSAAFLDRSLVSETLVKELNMSQRGHFLLDHCLFLTIKAGYPDFFCDLCGVLDLQVFEQDEVIFSAGLPARSMHIAGHGIYTLTDHLQESHTFDMSSLGEQAFIQSRYFAEGCLYANVIHTSTLKSGSFADTYTLSATNFAACTAKSPGCGKMIYQYALAFIAQMHGSEDLAGDVQPASMAENACKGTSLFQLLHLQDSLKIGKFRIQSLQNYSEVEELTVPQQIETLLKFVSEDGLSSQQIADILEKLFPELDPEYGTHVCFFSSKERSRAIASMVSVIWLIKGRHDEFARPQSPVGRMSKEVWEKLQEFVLWTGIASSSELLHTVLVFLAVKGLGKAKNLVQQLPAEYQAPEAAVIHMMKVRRNVMPSVSRLSASMQDLLEYTFQVEEQFRLGQFLQGENSPGQLSLLKNFIREKVDDEPRLLKTYLFSGLGMMAGLHGHFDAQSCWGSRFMDENKGRMVTLSLQALKHLEVVSPHAVYWGYMSSCAQKLRVRATSASELALVRLSNLCRCQEPQDCQDVRDAWMQLDVNEQDLLSNYLLADGINDEAILFPSLPQCLVNARNNANVGLAAMLVLLVELIERMWLRIRSAKDASKMFSLDLSDLATFAAAVRNDTVFKCCLEDAKFTVQGPKLQLTMTGKNWNRAEDTEAHAMSMTHCMHQVLRKQKSLENMLAKVFGEQTGGEQGLRDQPRTVDCMRSSLETGGPTYLSF</sequence>
<dbReference type="GO" id="GO:0035725">
    <property type="term" value="P:sodium ion transmembrane transport"/>
    <property type="evidence" value="ECO:0007669"/>
    <property type="project" value="TreeGrafter"/>
</dbReference>
<gene>
    <name evidence="8" type="ORF">PGLA2088_LOCUS50607</name>
    <name evidence="7" type="ORF">PGLA2088_LOCUS9677</name>
</gene>
<evidence type="ECO:0000256" key="1">
    <source>
        <dbReference type="ARBA" id="ARBA00004141"/>
    </source>
</evidence>
<organism evidence="8 9">
    <name type="scientific">Polarella glacialis</name>
    <name type="common">Dinoflagellate</name>
    <dbReference type="NCBI Taxonomy" id="89957"/>
    <lineage>
        <taxon>Eukaryota</taxon>
        <taxon>Sar</taxon>
        <taxon>Alveolata</taxon>
        <taxon>Dinophyceae</taxon>
        <taxon>Suessiales</taxon>
        <taxon>Suessiaceae</taxon>
        <taxon>Polarella</taxon>
    </lineage>
</organism>
<feature type="transmembrane region" description="Helical" evidence="5">
    <location>
        <begin position="274"/>
        <end position="291"/>
    </location>
</feature>
<evidence type="ECO:0000313" key="8">
    <source>
        <dbReference type="EMBL" id="CAE8741672.1"/>
    </source>
</evidence>
<dbReference type="Proteomes" id="UP000626109">
    <property type="component" value="Unassembled WGS sequence"/>
</dbReference>
<dbReference type="InterPro" id="IPR018490">
    <property type="entry name" value="cNMP-bd_dom_sf"/>
</dbReference>
<dbReference type="Pfam" id="PF20717">
    <property type="entry name" value="DUF6829"/>
    <property type="match status" value="1"/>
</dbReference>
<proteinExistence type="predicted"/>
<dbReference type="SUPFAM" id="SSF51206">
    <property type="entry name" value="cAMP-binding domain-like"/>
    <property type="match status" value="1"/>
</dbReference>
<feature type="transmembrane region" description="Helical" evidence="5">
    <location>
        <begin position="198"/>
        <end position="219"/>
    </location>
</feature>
<name>A0A813LYF7_POLGL</name>
<dbReference type="PANTHER" id="PTHR45689">
    <property type="entry name" value="I[[H]] CHANNEL, ISOFORM E"/>
    <property type="match status" value="1"/>
</dbReference>
<protein>
    <recommendedName>
        <fullName evidence="6">Ion transport domain-containing protein</fullName>
    </recommendedName>
</protein>
<dbReference type="InterPro" id="IPR049232">
    <property type="entry name" value="DUF6829"/>
</dbReference>
<dbReference type="EMBL" id="CAJNNW010037417">
    <property type="protein sequence ID" value="CAE8741672.1"/>
    <property type="molecule type" value="Genomic_DNA"/>
</dbReference>
<feature type="transmembrane region" description="Helical" evidence="5">
    <location>
        <begin position="342"/>
        <end position="367"/>
    </location>
</feature>
<evidence type="ECO:0000256" key="2">
    <source>
        <dbReference type="ARBA" id="ARBA00022692"/>
    </source>
</evidence>
<keyword evidence="3 5" id="KW-1133">Transmembrane helix</keyword>
<feature type="transmembrane region" description="Helical" evidence="5">
    <location>
        <begin position="421"/>
        <end position="443"/>
    </location>
</feature>
<dbReference type="Gene3D" id="1.10.287.70">
    <property type="match status" value="1"/>
</dbReference>
<feature type="transmembrane region" description="Helical" evidence="5">
    <location>
        <begin position="231"/>
        <end position="253"/>
    </location>
</feature>
<evidence type="ECO:0000313" key="7">
    <source>
        <dbReference type="EMBL" id="CAE8652401.1"/>
    </source>
</evidence>
<dbReference type="Gene3D" id="2.60.120.10">
    <property type="entry name" value="Jelly Rolls"/>
    <property type="match status" value="1"/>
</dbReference>
<keyword evidence="2 5" id="KW-0812">Transmembrane</keyword>
<dbReference type="GO" id="GO:0005249">
    <property type="term" value="F:voltage-gated potassium channel activity"/>
    <property type="evidence" value="ECO:0007669"/>
    <property type="project" value="TreeGrafter"/>
</dbReference>
<evidence type="ECO:0000256" key="5">
    <source>
        <dbReference type="SAM" id="Phobius"/>
    </source>
</evidence>
<accession>A0A813LYF7</accession>
<evidence type="ECO:0000256" key="4">
    <source>
        <dbReference type="ARBA" id="ARBA00023136"/>
    </source>
</evidence>
<keyword evidence="4 5" id="KW-0472">Membrane</keyword>
<dbReference type="InterPro" id="IPR051413">
    <property type="entry name" value="K/Na_HCN_channel"/>
</dbReference>
<dbReference type="Pfam" id="PF00520">
    <property type="entry name" value="Ion_trans"/>
    <property type="match status" value="1"/>
</dbReference>
<evidence type="ECO:0000259" key="6">
    <source>
        <dbReference type="Pfam" id="PF00520"/>
    </source>
</evidence>
<feature type="domain" description="Ion transport" evidence="6">
    <location>
        <begin position="199"/>
        <end position="448"/>
    </location>
</feature>
<dbReference type="GO" id="GO:0003254">
    <property type="term" value="P:regulation of membrane depolarization"/>
    <property type="evidence" value="ECO:0007669"/>
    <property type="project" value="TreeGrafter"/>
</dbReference>